<dbReference type="AlphaFoldDB" id="A0A1I4ZXQ5"/>
<dbReference type="SUPFAM" id="SSF52540">
    <property type="entry name" value="P-loop containing nucleoside triphosphate hydrolases"/>
    <property type="match status" value="1"/>
</dbReference>
<feature type="domain" description="Sulfotransferase" evidence="3">
    <location>
        <begin position="688"/>
        <end position="863"/>
    </location>
</feature>
<dbReference type="Gene3D" id="3.40.50.300">
    <property type="entry name" value="P-loop containing nucleotide triphosphate hydrolases"/>
    <property type="match status" value="1"/>
</dbReference>
<feature type="repeat" description="TPR" evidence="1">
    <location>
        <begin position="620"/>
        <end position="653"/>
    </location>
</feature>
<organism evidence="4 5">
    <name type="scientific">Bizionia echini</name>
    <dbReference type="NCBI Taxonomy" id="649333"/>
    <lineage>
        <taxon>Bacteria</taxon>
        <taxon>Pseudomonadati</taxon>
        <taxon>Bacteroidota</taxon>
        <taxon>Flavobacteriia</taxon>
        <taxon>Flavobacteriales</taxon>
        <taxon>Flavobacteriaceae</taxon>
        <taxon>Bizionia</taxon>
    </lineage>
</organism>
<dbReference type="Gene3D" id="1.25.40.10">
    <property type="entry name" value="Tetratricopeptide repeat domain"/>
    <property type="match status" value="2"/>
</dbReference>
<evidence type="ECO:0000256" key="2">
    <source>
        <dbReference type="SAM" id="Coils"/>
    </source>
</evidence>
<dbReference type="InterPro" id="IPR002591">
    <property type="entry name" value="Phosphodiest/P_Trfase"/>
</dbReference>
<dbReference type="PROSITE" id="PS50005">
    <property type="entry name" value="TPR"/>
    <property type="match status" value="2"/>
</dbReference>
<feature type="coiled-coil region" evidence="2">
    <location>
        <begin position="558"/>
        <end position="585"/>
    </location>
</feature>
<dbReference type="Pfam" id="PF00685">
    <property type="entry name" value="Sulfotransfer_1"/>
    <property type="match status" value="1"/>
</dbReference>
<dbReference type="Gene3D" id="3.40.720.10">
    <property type="entry name" value="Alkaline Phosphatase, subunit A"/>
    <property type="match status" value="1"/>
</dbReference>
<dbReference type="Pfam" id="PF13181">
    <property type="entry name" value="TPR_8"/>
    <property type="match status" value="3"/>
</dbReference>
<dbReference type="InterPro" id="IPR000863">
    <property type="entry name" value="Sulfotransferase_dom"/>
</dbReference>
<dbReference type="SMART" id="SM00028">
    <property type="entry name" value="TPR"/>
    <property type="match status" value="4"/>
</dbReference>
<keyword evidence="2" id="KW-0175">Coiled coil</keyword>
<reference evidence="5" key="1">
    <citation type="submission" date="2016-10" db="EMBL/GenBank/DDBJ databases">
        <authorList>
            <person name="Varghese N."/>
            <person name="Submissions S."/>
        </authorList>
    </citation>
    <scope>NUCLEOTIDE SEQUENCE [LARGE SCALE GENOMIC DNA]</scope>
    <source>
        <strain evidence="5">DSM 23925</strain>
    </source>
</reference>
<evidence type="ECO:0000259" key="3">
    <source>
        <dbReference type="Pfam" id="PF00685"/>
    </source>
</evidence>
<evidence type="ECO:0000256" key="1">
    <source>
        <dbReference type="PROSITE-ProRule" id="PRU00339"/>
    </source>
</evidence>
<dbReference type="PANTHER" id="PTHR10151">
    <property type="entry name" value="ECTONUCLEOTIDE PYROPHOSPHATASE/PHOSPHODIESTERASE"/>
    <property type="match status" value="1"/>
</dbReference>
<dbReference type="GO" id="GO:0008146">
    <property type="term" value="F:sulfotransferase activity"/>
    <property type="evidence" value="ECO:0007669"/>
    <property type="project" value="InterPro"/>
</dbReference>
<name>A0A1I4ZXQ5_9FLAO</name>
<dbReference type="InterPro" id="IPR011990">
    <property type="entry name" value="TPR-like_helical_dom_sf"/>
</dbReference>
<dbReference type="GO" id="GO:0016787">
    <property type="term" value="F:hydrolase activity"/>
    <property type="evidence" value="ECO:0007669"/>
    <property type="project" value="UniProtKB-ARBA"/>
</dbReference>
<dbReference type="PANTHER" id="PTHR10151:SF120">
    <property type="entry name" value="BIS(5'-ADENOSYL)-TRIPHOSPHATASE"/>
    <property type="match status" value="1"/>
</dbReference>
<dbReference type="Pfam" id="PF01663">
    <property type="entry name" value="Phosphodiest"/>
    <property type="match status" value="1"/>
</dbReference>
<sequence>MSKNKVLLIGWDAADWKIIGPLLAKGHMPALKKLIDKGVYGNMSTMNPPYSPMLWTSVATGKTPDKHGVIGFIEVTKNMKGIRPVTVESRKTRAIWNILHNKGFKSNLVGWWPSFPAEPINGVVVSDKFQKVNLNPKEKSPILKGTIHPEAKIKDLGDLRMFPWEVTDAHILPCIPRAIEIDQEKDNGLKTFSKILAENTSVHAAATNLMRTTEWDFMAVYYDLIDHFCHGFMKYHPPKLQSVPQDLFDIYKDAVVSSYRIQDMMLERTMELVDDDTTIIVMSDHGFESDHKRIVKMPKYQAAPALEHRQFGMFVAAGPNIKKNEKVFGLGLIDIAPTLLHMFGLPVGKDMDGKIALDIFIDPKQPEYIESWDHIAGDFGEFKNSNENAVLDDEEAMQQLIDLGYIEKPDQDIEIAVLKTTCDLKHNLARVYLGKKDFEQSKKILKELVETDYPAYKQDDFEGEKADKLKKQGFKIGDSMIDKVPYYLELLNISLIEKDFILAEEYLNEIKIQNKRLEINLYFSEAKILVNKGQAKQALKLLKDAKDKKPNSEVWYQIGKIHRRLNQLEETKNAFENAIELELDRAKLHQALAETLIRLEEFETAAEHALTAIELVKYYPEAHYVLAEALEKMGDLENAKLAYSTAAKLKPVTHHRAEKAIENIEERLINPTEFTDKSDFKYRENQIVIVSGLPRSGTSLMMQMLHSGGVNALTDANRKPDESNPKGYFEYDPVMRLHKDNSWLNLAQNKAIKVVAPLLKHLDPKYRYKVIFMNRDLTEVVKSQQKMIGKNPDVLPLNLFEAYNKQLNQVEKWKDKEPGVELIYIDYKDALNKPEEVVTKLTKFIGLDLHVSDMIKCVDKSLYRNKN</sequence>
<evidence type="ECO:0000313" key="4">
    <source>
        <dbReference type="EMBL" id="SFN54961.1"/>
    </source>
</evidence>
<dbReference type="OrthoDB" id="9779418at2"/>
<feature type="repeat" description="TPR" evidence="1">
    <location>
        <begin position="552"/>
        <end position="585"/>
    </location>
</feature>
<dbReference type="InterPro" id="IPR019734">
    <property type="entry name" value="TPR_rpt"/>
</dbReference>
<evidence type="ECO:0000313" key="5">
    <source>
        <dbReference type="Proteomes" id="UP000198705"/>
    </source>
</evidence>
<dbReference type="EMBL" id="FOVN01000001">
    <property type="protein sequence ID" value="SFN54961.1"/>
    <property type="molecule type" value="Genomic_DNA"/>
</dbReference>
<dbReference type="Proteomes" id="UP000198705">
    <property type="component" value="Unassembled WGS sequence"/>
</dbReference>
<dbReference type="SUPFAM" id="SSF53649">
    <property type="entry name" value="Alkaline phosphatase-like"/>
    <property type="match status" value="1"/>
</dbReference>
<dbReference type="InterPro" id="IPR017850">
    <property type="entry name" value="Alkaline_phosphatase_core_sf"/>
</dbReference>
<gene>
    <name evidence="4" type="ORF">SAMN04487989_1011167</name>
</gene>
<dbReference type="STRING" id="649333.SAMN04487989_1011167"/>
<dbReference type="RefSeq" id="WP_092206658.1">
    <property type="nucleotide sequence ID" value="NZ_FOVN01000001.1"/>
</dbReference>
<protein>
    <submittedName>
        <fullName evidence="4">Tetratricopeptide repeat-containing protein</fullName>
    </submittedName>
</protein>
<dbReference type="InterPro" id="IPR027417">
    <property type="entry name" value="P-loop_NTPase"/>
</dbReference>
<accession>A0A1I4ZXQ5</accession>
<keyword evidence="5" id="KW-1185">Reference proteome</keyword>
<proteinExistence type="predicted"/>
<keyword evidence="1" id="KW-0802">TPR repeat</keyword>
<dbReference type="SUPFAM" id="SSF48452">
    <property type="entry name" value="TPR-like"/>
    <property type="match status" value="1"/>
</dbReference>